<evidence type="ECO:0000313" key="3">
    <source>
        <dbReference type="Proteomes" id="UP001157134"/>
    </source>
</evidence>
<name>A0ABQ6HFK4_9GAMM</name>
<comment type="caution">
    <text evidence="2">The sequence shown here is derived from an EMBL/GenBank/DDBJ whole genome shotgun (WGS) entry which is preliminary data.</text>
</comment>
<evidence type="ECO:0000313" key="2">
    <source>
        <dbReference type="EMBL" id="GLX86888.1"/>
    </source>
</evidence>
<sequence>MFSVKKIPNKFTTVLAVIVSFNCHAEESGHYGAHVHGQAQMTIAQEGSHLFIDFISPADSITGFEHVAQSEKEIAQVKASVSWLKQTKNLFTFIGSTCVAYSHDIDVSGLMIDKNAHGEHKHHDEHSHEHHDDHSHEHHDEHSHEHHDENSHEHHDEHSHEHHDEPNHEHHDEPNHEHHDENNLTNHAEVIASYRYTCNDMTNLTGMTVKFFSNFPKLEKIDAVWLIGNKQGVQTLTSHANTLEWQQR</sequence>
<dbReference type="Proteomes" id="UP001157134">
    <property type="component" value="Unassembled WGS sequence"/>
</dbReference>
<keyword evidence="3" id="KW-1185">Reference proteome</keyword>
<dbReference type="RefSeq" id="WP_284300386.1">
    <property type="nucleotide sequence ID" value="NZ_BSSV01000008.1"/>
</dbReference>
<proteinExistence type="predicted"/>
<dbReference type="EMBL" id="BSSV01000008">
    <property type="protein sequence ID" value="GLX86888.1"/>
    <property type="molecule type" value="Genomic_DNA"/>
</dbReference>
<evidence type="ECO:0008006" key="4">
    <source>
        <dbReference type="Google" id="ProtNLM"/>
    </source>
</evidence>
<protein>
    <recommendedName>
        <fullName evidence="4">DUF2796 domain-containing protein</fullName>
    </recommendedName>
</protein>
<gene>
    <name evidence="2" type="ORF">tloyanaT_31410</name>
</gene>
<feature type="region of interest" description="Disordered" evidence="1">
    <location>
        <begin position="117"/>
        <end position="181"/>
    </location>
</feature>
<dbReference type="Pfam" id="PF10986">
    <property type="entry name" value="ZrgA"/>
    <property type="match status" value="1"/>
</dbReference>
<organism evidence="2 3">
    <name type="scientific">Thalassotalea loyana</name>
    <dbReference type="NCBI Taxonomy" id="280483"/>
    <lineage>
        <taxon>Bacteria</taxon>
        <taxon>Pseudomonadati</taxon>
        <taxon>Pseudomonadota</taxon>
        <taxon>Gammaproteobacteria</taxon>
        <taxon>Alteromonadales</taxon>
        <taxon>Colwelliaceae</taxon>
        <taxon>Thalassotalea</taxon>
    </lineage>
</organism>
<dbReference type="InterPro" id="IPR021253">
    <property type="entry name" value="ZrgA-like"/>
</dbReference>
<evidence type="ECO:0000256" key="1">
    <source>
        <dbReference type="SAM" id="MobiDB-lite"/>
    </source>
</evidence>
<accession>A0ABQ6HFK4</accession>
<reference evidence="2 3" key="1">
    <citation type="submission" date="2023-03" db="EMBL/GenBank/DDBJ databases">
        <title>Thalassotalea loyana LMG 22536T draft genome sequence.</title>
        <authorList>
            <person name="Sawabe T."/>
        </authorList>
    </citation>
    <scope>NUCLEOTIDE SEQUENCE [LARGE SCALE GENOMIC DNA]</scope>
    <source>
        <strain evidence="2 3">LMG 22536</strain>
    </source>
</reference>